<comment type="subcellular location">
    <subcellularLocation>
        <location evidence="1">Membrane</location>
        <topology evidence="1">Multi-pass membrane protein</topology>
    </subcellularLocation>
</comment>
<name>A0A6G6WCJ6_9ACTN</name>
<dbReference type="Gene3D" id="1.20.144.10">
    <property type="entry name" value="Phosphatidic acid phosphatase type 2/haloperoxidase"/>
    <property type="match status" value="1"/>
</dbReference>
<dbReference type="PANTHER" id="PTHR31310:SF7">
    <property type="entry name" value="PA-PHOSPHATASE RELATED-FAMILY PROTEIN DDB_G0268928"/>
    <property type="match status" value="1"/>
</dbReference>
<feature type="transmembrane region" description="Helical" evidence="5">
    <location>
        <begin position="56"/>
        <end position="77"/>
    </location>
</feature>
<feature type="transmembrane region" description="Helical" evidence="5">
    <location>
        <begin position="25"/>
        <end position="44"/>
    </location>
</feature>
<evidence type="ECO:0000256" key="1">
    <source>
        <dbReference type="ARBA" id="ARBA00004141"/>
    </source>
</evidence>
<proteinExistence type="predicted"/>
<organism evidence="7 8">
    <name type="scientific">Nocardioides anomalus</name>
    <dbReference type="NCBI Taxonomy" id="2712223"/>
    <lineage>
        <taxon>Bacteria</taxon>
        <taxon>Bacillati</taxon>
        <taxon>Actinomycetota</taxon>
        <taxon>Actinomycetes</taxon>
        <taxon>Propionibacteriales</taxon>
        <taxon>Nocardioidaceae</taxon>
        <taxon>Nocardioides</taxon>
    </lineage>
</organism>
<feature type="transmembrane region" description="Helical" evidence="5">
    <location>
        <begin position="163"/>
        <end position="183"/>
    </location>
</feature>
<evidence type="ECO:0000313" key="7">
    <source>
        <dbReference type="EMBL" id="QIG43071.1"/>
    </source>
</evidence>
<keyword evidence="4 5" id="KW-0472">Membrane</keyword>
<evidence type="ECO:0000256" key="5">
    <source>
        <dbReference type="SAM" id="Phobius"/>
    </source>
</evidence>
<evidence type="ECO:0000256" key="3">
    <source>
        <dbReference type="ARBA" id="ARBA00022989"/>
    </source>
</evidence>
<dbReference type="SUPFAM" id="SSF48317">
    <property type="entry name" value="Acid phosphatase/Vanadium-dependent haloperoxidase"/>
    <property type="match status" value="1"/>
</dbReference>
<dbReference type="InterPro" id="IPR052185">
    <property type="entry name" value="IPC_Synthase-Related"/>
</dbReference>
<evidence type="ECO:0000259" key="6">
    <source>
        <dbReference type="Pfam" id="PF14378"/>
    </source>
</evidence>
<dbReference type="GO" id="GO:0016020">
    <property type="term" value="C:membrane"/>
    <property type="evidence" value="ECO:0007669"/>
    <property type="project" value="UniProtKB-SubCell"/>
</dbReference>
<dbReference type="InterPro" id="IPR026841">
    <property type="entry name" value="Aur1/Ipt1"/>
</dbReference>
<feature type="transmembrane region" description="Helical" evidence="5">
    <location>
        <begin position="139"/>
        <end position="157"/>
    </location>
</feature>
<feature type="domain" description="Inositolphosphotransferase Aur1/Ipt1" evidence="6">
    <location>
        <begin position="17"/>
        <end position="178"/>
    </location>
</feature>
<dbReference type="PANTHER" id="PTHR31310">
    <property type="match status" value="1"/>
</dbReference>
<feature type="transmembrane region" description="Helical" evidence="5">
    <location>
        <begin position="115"/>
        <end position="132"/>
    </location>
</feature>
<dbReference type="AlphaFoldDB" id="A0A6G6WCJ6"/>
<dbReference type="RefSeq" id="WP_165231867.1">
    <property type="nucleotide sequence ID" value="NZ_CP049257.1"/>
</dbReference>
<protein>
    <submittedName>
        <fullName evidence="7">Inositol phosphorylceramide synthase</fullName>
    </submittedName>
</protein>
<evidence type="ECO:0000313" key="8">
    <source>
        <dbReference type="Proteomes" id="UP000502996"/>
    </source>
</evidence>
<keyword evidence="2 5" id="KW-0812">Transmembrane</keyword>
<dbReference type="KEGG" id="nano:G5V58_10140"/>
<dbReference type="InterPro" id="IPR036938">
    <property type="entry name" value="PAP2/HPO_sf"/>
</dbReference>
<evidence type="ECO:0000256" key="2">
    <source>
        <dbReference type="ARBA" id="ARBA00022692"/>
    </source>
</evidence>
<dbReference type="EMBL" id="CP049257">
    <property type="protein sequence ID" value="QIG43071.1"/>
    <property type="molecule type" value="Genomic_DNA"/>
</dbReference>
<keyword evidence="3 5" id="KW-1133">Transmembrane helix</keyword>
<dbReference type="CDD" id="cd03386">
    <property type="entry name" value="PAP2_Aur1_like"/>
    <property type="match status" value="1"/>
</dbReference>
<accession>A0A6G6WCJ6</accession>
<sequence>MSLQHELCGDPCVPRLRWWDYLTSATYASHFVVGLGLAGVLWLRDRALWLSWIRRYVTIAYLALAGYIVFPMAPPWMASRDGLLPPLARMSSYALHDLGLERTTMVFGGLANKTAAMPSLHTGFSCLVALWAVTRLRAWWRWVFLLYPALMAGALVYSGEHYLVDTLFGCLIAGLAMLIGAWWDRRRPPEAVTG</sequence>
<keyword evidence="8" id="KW-1185">Reference proteome</keyword>
<dbReference type="Pfam" id="PF14378">
    <property type="entry name" value="PAP2_3"/>
    <property type="match status" value="1"/>
</dbReference>
<reference evidence="7 8" key="1">
    <citation type="submission" date="2020-02" db="EMBL/GenBank/DDBJ databases">
        <title>Full genome sequence of Nocardioides sp. R-3366.</title>
        <authorList>
            <person name="Im W.-T."/>
        </authorList>
    </citation>
    <scope>NUCLEOTIDE SEQUENCE [LARGE SCALE GENOMIC DNA]</scope>
    <source>
        <strain evidence="7 8">R-3366</strain>
    </source>
</reference>
<dbReference type="Proteomes" id="UP000502996">
    <property type="component" value="Chromosome"/>
</dbReference>
<evidence type="ECO:0000256" key="4">
    <source>
        <dbReference type="ARBA" id="ARBA00023136"/>
    </source>
</evidence>
<gene>
    <name evidence="7" type="ORF">G5V58_10140</name>
</gene>